<evidence type="ECO:0000256" key="12">
    <source>
        <dbReference type="ARBA" id="ARBA00022741"/>
    </source>
</evidence>
<dbReference type="Pfam" id="PF01219">
    <property type="entry name" value="DAGK_prokar"/>
    <property type="match status" value="1"/>
</dbReference>
<gene>
    <name evidence="22" type="ORF">KGQ91_06360</name>
</gene>
<dbReference type="Proteomes" id="UP001319883">
    <property type="component" value="Unassembled WGS sequence"/>
</dbReference>
<evidence type="ECO:0000256" key="11">
    <source>
        <dbReference type="ARBA" id="ARBA00022723"/>
    </source>
</evidence>
<dbReference type="PROSITE" id="PS01069">
    <property type="entry name" value="DAGK_PROKAR"/>
    <property type="match status" value="1"/>
</dbReference>
<protein>
    <recommendedName>
        <fullName evidence="5 21">Diacylglycerol kinase</fullName>
        <ecNumber evidence="4 21">2.7.1.107</ecNumber>
    </recommendedName>
</protein>
<dbReference type="GO" id="GO:0016301">
    <property type="term" value="F:kinase activity"/>
    <property type="evidence" value="ECO:0007669"/>
    <property type="project" value="UniProtKB-KW"/>
</dbReference>
<comment type="function">
    <text evidence="21">Catalyzes the ATP-dependent phosphorylation of sn-l,2-diacylglycerol (DAG) to phosphatidic acid. Involved in the recycling of diacylglycerol produced as a by-product during membrane-derived oligosaccharide (MDO) biosynthesis.</text>
</comment>
<evidence type="ECO:0000256" key="7">
    <source>
        <dbReference type="ARBA" id="ARBA00022516"/>
    </source>
</evidence>
<evidence type="ECO:0000256" key="2">
    <source>
        <dbReference type="ARBA" id="ARBA00004429"/>
    </source>
</evidence>
<evidence type="ECO:0000256" key="15">
    <source>
        <dbReference type="ARBA" id="ARBA00022842"/>
    </source>
</evidence>
<dbReference type="Gene3D" id="1.10.287.3610">
    <property type="match status" value="1"/>
</dbReference>
<keyword evidence="6" id="KW-1003">Cell membrane</keyword>
<keyword evidence="8 21" id="KW-0997">Cell inner membrane</keyword>
<evidence type="ECO:0000256" key="6">
    <source>
        <dbReference type="ARBA" id="ARBA00022475"/>
    </source>
</evidence>
<keyword evidence="7" id="KW-0444">Lipid biosynthesis</keyword>
<evidence type="ECO:0000256" key="10">
    <source>
        <dbReference type="ARBA" id="ARBA00022692"/>
    </source>
</evidence>
<keyword evidence="19" id="KW-0594">Phospholipid biosynthesis</keyword>
<dbReference type="CDD" id="cd14264">
    <property type="entry name" value="DAGK_IM"/>
    <property type="match status" value="1"/>
</dbReference>
<accession>A0ABS7WZM5</accession>
<evidence type="ECO:0000256" key="5">
    <source>
        <dbReference type="ARBA" id="ARBA00017575"/>
    </source>
</evidence>
<dbReference type="InterPro" id="IPR000829">
    <property type="entry name" value="DAGK"/>
</dbReference>
<name>A0ABS7WZM5_9GAMM</name>
<evidence type="ECO:0000256" key="13">
    <source>
        <dbReference type="ARBA" id="ARBA00022777"/>
    </source>
</evidence>
<evidence type="ECO:0000256" key="1">
    <source>
        <dbReference type="ARBA" id="ARBA00001946"/>
    </source>
</evidence>
<comment type="caution">
    <text evidence="22">The sequence shown here is derived from an EMBL/GenBank/DDBJ whole genome shotgun (WGS) entry which is preliminary data.</text>
</comment>
<evidence type="ECO:0000256" key="17">
    <source>
        <dbReference type="ARBA" id="ARBA00023098"/>
    </source>
</evidence>
<dbReference type="EC" id="2.7.1.107" evidence="4 21"/>
<evidence type="ECO:0000313" key="23">
    <source>
        <dbReference type="Proteomes" id="UP001319883"/>
    </source>
</evidence>
<evidence type="ECO:0000256" key="21">
    <source>
        <dbReference type="RuleBase" id="RU363065"/>
    </source>
</evidence>
<sequence>MKPSETGWRHLIHSTRYSLKGFKAAFLNEAAFRQELLLCVLLLPLAWWIARTPVEWLLLVGSCVWVLVVELLNSAVETVVDRIGPEHHVLSGRAKDIGSAAVMLSLIMAGLTWGVLLWQRLA</sequence>
<dbReference type="RefSeq" id="WP_224420576.1">
    <property type="nucleotide sequence ID" value="NZ_JAGXFD010000001.1"/>
</dbReference>
<keyword evidence="12 21" id="KW-0547">Nucleotide-binding</keyword>
<keyword evidence="11" id="KW-0479">Metal-binding</keyword>
<evidence type="ECO:0000256" key="16">
    <source>
        <dbReference type="ARBA" id="ARBA00022989"/>
    </source>
</evidence>
<keyword evidence="18 21" id="KW-0472">Membrane</keyword>
<comment type="catalytic activity">
    <reaction evidence="21">
        <text>a 1,2-diacyl-sn-glycerol + ATP = a 1,2-diacyl-sn-glycero-3-phosphate + ADP + H(+)</text>
        <dbReference type="Rhea" id="RHEA:10272"/>
        <dbReference type="ChEBI" id="CHEBI:15378"/>
        <dbReference type="ChEBI" id="CHEBI:17815"/>
        <dbReference type="ChEBI" id="CHEBI:30616"/>
        <dbReference type="ChEBI" id="CHEBI:58608"/>
        <dbReference type="ChEBI" id="CHEBI:456216"/>
        <dbReference type="EC" id="2.7.1.107"/>
    </reaction>
</comment>
<evidence type="ECO:0000256" key="20">
    <source>
        <dbReference type="ARBA" id="ARBA00023264"/>
    </source>
</evidence>
<feature type="transmembrane region" description="Helical" evidence="21">
    <location>
        <begin position="97"/>
        <end position="118"/>
    </location>
</feature>
<evidence type="ECO:0000256" key="9">
    <source>
        <dbReference type="ARBA" id="ARBA00022679"/>
    </source>
</evidence>
<evidence type="ECO:0000256" key="14">
    <source>
        <dbReference type="ARBA" id="ARBA00022840"/>
    </source>
</evidence>
<comment type="subcellular location">
    <subcellularLocation>
        <location evidence="2 21">Cell inner membrane</location>
        <topology evidence="2 21">Multi-pass membrane protein</topology>
    </subcellularLocation>
</comment>
<evidence type="ECO:0000256" key="8">
    <source>
        <dbReference type="ARBA" id="ARBA00022519"/>
    </source>
</evidence>
<dbReference type="PANTHER" id="PTHR34299">
    <property type="entry name" value="DIACYLGLYCEROL KINASE"/>
    <property type="match status" value="1"/>
</dbReference>
<keyword evidence="14 21" id="KW-0067">ATP-binding</keyword>
<evidence type="ECO:0000313" key="22">
    <source>
        <dbReference type="EMBL" id="MBZ9567306.1"/>
    </source>
</evidence>
<comment type="cofactor">
    <cofactor evidence="1">
        <name>Mg(2+)</name>
        <dbReference type="ChEBI" id="CHEBI:18420"/>
    </cofactor>
</comment>
<keyword evidence="23" id="KW-1185">Reference proteome</keyword>
<evidence type="ECO:0000256" key="4">
    <source>
        <dbReference type="ARBA" id="ARBA00012133"/>
    </source>
</evidence>
<dbReference type="EMBL" id="JAGXFD010000001">
    <property type="protein sequence ID" value="MBZ9567306.1"/>
    <property type="molecule type" value="Genomic_DNA"/>
</dbReference>
<evidence type="ECO:0000256" key="19">
    <source>
        <dbReference type="ARBA" id="ARBA00023209"/>
    </source>
</evidence>
<keyword evidence="16 21" id="KW-1133">Transmembrane helix</keyword>
<dbReference type="InterPro" id="IPR033718">
    <property type="entry name" value="DAGK_prok"/>
</dbReference>
<keyword evidence="9 21" id="KW-0808">Transferase</keyword>
<feature type="transmembrane region" description="Helical" evidence="21">
    <location>
        <begin position="30"/>
        <end position="50"/>
    </location>
</feature>
<keyword evidence="10 21" id="KW-0812">Transmembrane</keyword>
<keyword evidence="17 21" id="KW-0443">Lipid metabolism</keyword>
<evidence type="ECO:0000256" key="3">
    <source>
        <dbReference type="ARBA" id="ARBA00005967"/>
    </source>
</evidence>
<feature type="transmembrane region" description="Helical" evidence="21">
    <location>
        <begin position="56"/>
        <end position="76"/>
    </location>
</feature>
<dbReference type="InterPro" id="IPR036945">
    <property type="entry name" value="DAGK_sf"/>
</dbReference>
<keyword evidence="20 21" id="KW-1208">Phospholipid metabolism</keyword>
<keyword evidence="15" id="KW-0460">Magnesium</keyword>
<proteinExistence type="inferred from homology"/>
<keyword evidence="13 21" id="KW-0418">Kinase</keyword>
<evidence type="ECO:0000256" key="18">
    <source>
        <dbReference type="ARBA" id="ARBA00023136"/>
    </source>
</evidence>
<comment type="similarity">
    <text evidence="3 21">Belongs to the bacterial diacylglycerol kinase family.</text>
</comment>
<organism evidence="22 23">
    <name type="scientific">Modicisalibacter tunisiensis</name>
    <dbReference type="NCBI Taxonomy" id="390637"/>
    <lineage>
        <taxon>Bacteria</taxon>
        <taxon>Pseudomonadati</taxon>
        <taxon>Pseudomonadota</taxon>
        <taxon>Gammaproteobacteria</taxon>
        <taxon>Oceanospirillales</taxon>
        <taxon>Halomonadaceae</taxon>
        <taxon>Modicisalibacter</taxon>
    </lineage>
</organism>
<dbReference type="PANTHER" id="PTHR34299:SF1">
    <property type="entry name" value="DIACYLGLYCEROL KINASE"/>
    <property type="match status" value="1"/>
</dbReference>
<reference evidence="22 23" key="1">
    <citation type="submission" date="2021-05" db="EMBL/GenBank/DDBJ databases">
        <title>Petroleum and Energy Research Collection (APPE): ex situ preservation of microbial diversity associated with the oil industry and exploitation of its biotechnological potential.</title>
        <authorList>
            <person name="Paixao C.T.M."/>
            <person name="Gomes M.B."/>
            <person name="Oliveira V.M."/>
        </authorList>
    </citation>
    <scope>NUCLEOTIDE SEQUENCE [LARGE SCALE GENOMIC DNA]</scope>
    <source>
        <strain evidence="22 23">LIT2</strain>
    </source>
</reference>